<feature type="compositionally biased region" description="Basic and acidic residues" evidence="1">
    <location>
        <begin position="54"/>
        <end position="64"/>
    </location>
</feature>
<dbReference type="Pfam" id="PF09723">
    <property type="entry name" value="Zn_ribbon_8"/>
    <property type="match status" value="1"/>
</dbReference>
<feature type="domain" description="Putative regulatory protein FmdB zinc ribbon" evidence="2">
    <location>
        <begin position="1"/>
        <end position="41"/>
    </location>
</feature>
<dbReference type="SMART" id="SM00834">
    <property type="entry name" value="CxxC_CXXC_SSSS"/>
    <property type="match status" value="1"/>
</dbReference>
<keyword evidence="4" id="KW-1185">Reference proteome</keyword>
<dbReference type="InterPro" id="IPR013429">
    <property type="entry name" value="Regulatory_FmdB_Zinc_ribbon"/>
</dbReference>
<sequence>MPIYEYRCPECAVFDLMCGMGEAPDSMPCPSCGATSRRKMSAPHLSRAGSAEFRLMDDSKRSAHEPPVVTGLPGQGKNRPVYTANPLHQKLPRP</sequence>
<dbReference type="RefSeq" id="WP_241913530.1">
    <property type="nucleotide sequence ID" value="NZ_CP093326.1"/>
</dbReference>
<dbReference type="EMBL" id="CP093326">
    <property type="protein sequence ID" value="UNK45265.1"/>
    <property type="molecule type" value="Genomic_DNA"/>
</dbReference>
<gene>
    <name evidence="3" type="ORF">MNQ99_15185</name>
</gene>
<name>A0ABY3W502_9MICC</name>
<evidence type="ECO:0000313" key="3">
    <source>
        <dbReference type="EMBL" id="UNK45265.1"/>
    </source>
</evidence>
<dbReference type="NCBIfam" id="TIGR02605">
    <property type="entry name" value="CxxC_CxxC_SSSS"/>
    <property type="match status" value="1"/>
</dbReference>
<evidence type="ECO:0000313" key="4">
    <source>
        <dbReference type="Proteomes" id="UP000829069"/>
    </source>
</evidence>
<evidence type="ECO:0000256" key="1">
    <source>
        <dbReference type="SAM" id="MobiDB-lite"/>
    </source>
</evidence>
<accession>A0ABY3W502</accession>
<reference evidence="3 4" key="1">
    <citation type="submission" date="2022-03" db="EMBL/GenBank/DDBJ databases">
        <title>Isotopic signatures of nitrous oxide derived from detoxification processes.</title>
        <authorList>
            <person name="Behrendt U."/>
            <person name="Buchen C."/>
            <person name="Well R."/>
            <person name="Ulrich A."/>
            <person name="Rohe L."/>
            <person name="Kolb S."/>
            <person name="Schloter M."/>
            <person name="Horn M.A."/>
            <person name="Augustin J."/>
        </authorList>
    </citation>
    <scope>NUCLEOTIDE SEQUENCE [LARGE SCALE GENOMIC DNA]</scope>
    <source>
        <strain evidence="3 4">S4-C24</strain>
    </source>
</reference>
<organism evidence="3 4">
    <name type="scientific">Arthrobacter sulfonylureivorans</name>
    <dbReference type="NCBI Taxonomy" id="2486855"/>
    <lineage>
        <taxon>Bacteria</taxon>
        <taxon>Bacillati</taxon>
        <taxon>Actinomycetota</taxon>
        <taxon>Actinomycetes</taxon>
        <taxon>Micrococcales</taxon>
        <taxon>Micrococcaceae</taxon>
        <taxon>Arthrobacter</taxon>
    </lineage>
</organism>
<dbReference type="Proteomes" id="UP000829069">
    <property type="component" value="Chromosome"/>
</dbReference>
<protein>
    <submittedName>
        <fullName evidence="3">Zinc ribbon domain-containing protein</fullName>
    </submittedName>
</protein>
<evidence type="ECO:0000259" key="2">
    <source>
        <dbReference type="SMART" id="SM00834"/>
    </source>
</evidence>
<feature type="region of interest" description="Disordered" evidence="1">
    <location>
        <begin position="26"/>
        <end position="94"/>
    </location>
</feature>
<proteinExistence type="predicted"/>